<dbReference type="InterPro" id="IPR001128">
    <property type="entry name" value="Cyt_P450"/>
</dbReference>
<dbReference type="GO" id="GO:0016020">
    <property type="term" value="C:membrane"/>
    <property type="evidence" value="ECO:0007669"/>
    <property type="project" value="UniProtKB-SubCell"/>
</dbReference>
<dbReference type="GO" id="GO:0016705">
    <property type="term" value="F:oxidoreductase activity, acting on paired donors, with incorporation or reduction of molecular oxygen"/>
    <property type="evidence" value="ECO:0007669"/>
    <property type="project" value="InterPro"/>
</dbReference>
<keyword evidence="8" id="KW-0408">Iron</keyword>
<comment type="similarity">
    <text evidence="2">Belongs to the cytochrome P450 family.</text>
</comment>
<evidence type="ECO:0000256" key="9">
    <source>
        <dbReference type="ARBA" id="ARBA00023033"/>
    </source>
</evidence>
<evidence type="ECO:0000256" key="2">
    <source>
        <dbReference type="ARBA" id="ARBA00010617"/>
    </source>
</evidence>
<dbReference type="InterPro" id="IPR002401">
    <property type="entry name" value="Cyt_P450_E_grp-I"/>
</dbReference>
<keyword evidence="3" id="KW-0349">Heme</keyword>
<dbReference type="GO" id="GO:0004497">
    <property type="term" value="F:monooxygenase activity"/>
    <property type="evidence" value="ECO:0007669"/>
    <property type="project" value="UniProtKB-KW"/>
</dbReference>
<evidence type="ECO:0000256" key="6">
    <source>
        <dbReference type="ARBA" id="ARBA00022989"/>
    </source>
</evidence>
<evidence type="ECO:0000256" key="8">
    <source>
        <dbReference type="ARBA" id="ARBA00023004"/>
    </source>
</evidence>
<proteinExistence type="inferred from homology"/>
<keyword evidence="6" id="KW-1133">Transmembrane helix</keyword>
<reference evidence="11" key="1">
    <citation type="submission" date="2020-06" db="EMBL/GenBank/DDBJ databases">
        <authorList>
            <person name="Li T."/>
            <person name="Hu X."/>
            <person name="Zhang T."/>
            <person name="Song X."/>
            <person name="Zhang H."/>
            <person name="Dai N."/>
            <person name="Sheng W."/>
            <person name="Hou X."/>
            <person name="Wei L."/>
        </authorList>
    </citation>
    <scope>NUCLEOTIDE SEQUENCE</scope>
    <source>
        <strain evidence="11">G02</strain>
        <tissue evidence="11">Leaf</tissue>
    </source>
</reference>
<keyword evidence="4" id="KW-0812">Transmembrane</keyword>
<reference evidence="11" key="2">
    <citation type="journal article" date="2024" name="Plant">
        <title>Genomic evolution and insights into agronomic trait innovations of Sesamum species.</title>
        <authorList>
            <person name="Miao H."/>
            <person name="Wang L."/>
            <person name="Qu L."/>
            <person name="Liu H."/>
            <person name="Sun Y."/>
            <person name="Le M."/>
            <person name="Wang Q."/>
            <person name="Wei S."/>
            <person name="Zheng Y."/>
            <person name="Lin W."/>
            <person name="Duan Y."/>
            <person name="Cao H."/>
            <person name="Xiong S."/>
            <person name="Wang X."/>
            <person name="Wei L."/>
            <person name="Li C."/>
            <person name="Ma Q."/>
            <person name="Ju M."/>
            <person name="Zhao R."/>
            <person name="Li G."/>
            <person name="Mu C."/>
            <person name="Tian Q."/>
            <person name="Mei H."/>
            <person name="Zhang T."/>
            <person name="Gao T."/>
            <person name="Zhang H."/>
        </authorList>
    </citation>
    <scope>NUCLEOTIDE SEQUENCE</scope>
    <source>
        <strain evidence="11">G02</strain>
    </source>
</reference>
<evidence type="ECO:0000313" key="11">
    <source>
        <dbReference type="EMBL" id="KAL0296058.1"/>
    </source>
</evidence>
<feature type="non-terminal residue" evidence="11">
    <location>
        <position position="566"/>
    </location>
</feature>
<dbReference type="GO" id="GO:0020037">
    <property type="term" value="F:heme binding"/>
    <property type="evidence" value="ECO:0007669"/>
    <property type="project" value="InterPro"/>
</dbReference>
<dbReference type="PRINTS" id="PR00463">
    <property type="entry name" value="EP450I"/>
</dbReference>
<evidence type="ECO:0000256" key="5">
    <source>
        <dbReference type="ARBA" id="ARBA00022723"/>
    </source>
</evidence>
<protein>
    <submittedName>
        <fullName evidence="11">Geraniol 8-hydroxylase</fullName>
    </submittedName>
</protein>
<gene>
    <name evidence="11" type="ORF">Sradi_6657900</name>
</gene>
<evidence type="ECO:0000256" key="10">
    <source>
        <dbReference type="ARBA" id="ARBA00023136"/>
    </source>
</evidence>
<sequence>MDIYGCLLCSVLLSFCIHFLLSTGKFKKKRLPPGPIGLPVLGSLLKIGNRPHESLAKLAKTYGPLMTVKFGMLNVVVASSADMAKEILQKNDQAFIGRPTPESVAAGMFQDMSLVWSSGLNPHWKKVRKICNIQLFTNQRMDSLQELRHLVIKKMIARVIEAREARELLYVGRLAFGTTLNFISNTMFSDDLFDMKSDGIRELKELVGDLVELALKANVADFLPFLRQFDPQGISHRVTVSLDRLHKLLDDIIGQRVRRRTYDQSDRRGDFLDVLLDHSEEHGPEELDYQNIKILFQDLFIAGTTTTTTIVEWAMAELLHNPPILSKARQELSNKIAPRELIQEQEIPHLPYIDAVIKETMRLHPATPLLLPHYTEQEAEIHGYIIPKHTQVFVNVWSILRDPAYWDDPTRFKPGFIHCWHHHHHHHRAACNGGSPSQSAHPHNVEQELSNKIPAGELIQEQDILHFPYKGNDETASLIAAPLAPLHRSRSSNTWLHHPKHTQVFVNVWSILTDPAYLDYPTRFKPDRFMNLGIDVWGNDCKKILLGAGRHICLGSNIAMRMAGLM</sequence>
<dbReference type="PANTHER" id="PTHR47950:SF4">
    <property type="entry name" value="GERANIOL 8-HYDROXYLASE-LIKE"/>
    <property type="match status" value="1"/>
</dbReference>
<dbReference type="EMBL" id="JACGWJ010000032">
    <property type="protein sequence ID" value="KAL0296058.1"/>
    <property type="molecule type" value="Genomic_DNA"/>
</dbReference>
<accession>A0AAW2JPU4</accession>
<evidence type="ECO:0000256" key="1">
    <source>
        <dbReference type="ARBA" id="ARBA00004167"/>
    </source>
</evidence>
<dbReference type="AlphaFoldDB" id="A0AAW2JPU4"/>
<keyword evidence="9" id="KW-0503">Monooxygenase</keyword>
<dbReference type="InterPro" id="IPR036396">
    <property type="entry name" value="Cyt_P450_sf"/>
</dbReference>
<keyword evidence="10" id="KW-0472">Membrane</keyword>
<dbReference type="Pfam" id="PF00067">
    <property type="entry name" value="p450"/>
    <property type="match status" value="2"/>
</dbReference>
<dbReference type="PANTHER" id="PTHR47950">
    <property type="entry name" value="CYTOCHROME P450, FAMILY 76, SUBFAMILY C, POLYPEPTIDE 5-RELATED"/>
    <property type="match status" value="1"/>
</dbReference>
<keyword evidence="5" id="KW-0479">Metal-binding</keyword>
<organism evidence="11">
    <name type="scientific">Sesamum radiatum</name>
    <name type="common">Black benniseed</name>
    <dbReference type="NCBI Taxonomy" id="300843"/>
    <lineage>
        <taxon>Eukaryota</taxon>
        <taxon>Viridiplantae</taxon>
        <taxon>Streptophyta</taxon>
        <taxon>Embryophyta</taxon>
        <taxon>Tracheophyta</taxon>
        <taxon>Spermatophyta</taxon>
        <taxon>Magnoliopsida</taxon>
        <taxon>eudicotyledons</taxon>
        <taxon>Gunneridae</taxon>
        <taxon>Pentapetalae</taxon>
        <taxon>asterids</taxon>
        <taxon>lamiids</taxon>
        <taxon>Lamiales</taxon>
        <taxon>Pedaliaceae</taxon>
        <taxon>Sesamum</taxon>
    </lineage>
</organism>
<comment type="subcellular location">
    <subcellularLocation>
        <location evidence="1">Membrane</location>
        <topology evidence="1">Single-pass membrane protein</topology>
    </subcellularLocation>
</comment>
<evidence type="ECO:0000256" key="7">
    <source>
        <dbReference type="ARBA" id="ARBA00023002"/>
    </source>
</evidence>
<evidence type="ECO:0000256" key="3">
    <source>
        <dbReference type="ARBA" id="ARBA00022617"/>
    </source>
</evidence>
<dbReference type="GO" id="GO:0005506">
    <property type="term" value="F:iron ion binding"/>
    <property type="evidence" value="ECO:0007669"/>
    <property type="project" value="InterPro"/>
</dbReference>
<comment type="caution">
    <text evidence="11">The sequence shown here is derived from an EMBL/GenBank/DDBJ whole genome shotgun (WGS) entry which is preliminary data.</text>
</comment>
<dbReference type="Gene3D" id="1.10.630.10">
    <property type="entry name" value="Cytochrome P450"/>
    <property type="match status" value="2"/>
</dbReference>
<evidence type="ECO:0000256" key="4">
    <source>
        <dbReference type="ARBA" id="ARBA00022692"/>
    </source>
</evidence>
<dbReference type="SUPFAM" id="SSF48264">
    <property type="entry name" value="Cytochrome P450"/>
    <property type="match status" value="2"/>
</dbReference>
<name>A0AAW2JPU4_SESRA</name>
<keyword evidence="7" id="KW-0560">Oxidoreductase</keyword>